<comment type="caution">
    <text evidence="1">The sequence shown here is derived from an EMBL/GenBank/DDBJ whole genome shotgun (WGS) entry which is preliminary data.</text>
</comment>
<dbReference type="Proteomes" id="UP000054314">
    <property type="component" value="Unassembled WGS sequence"/>
</dbReference>
<organism evidence="1 2">
    <name type="scientific">Cellulomonas bogoriensis 69B4 = DSM 16987</name>
    <dbReference type="NCBI Taxonomy" id="1386082"/>
    <lineage>
        <taxon>Bacteria</taxon>
        <taxon>Bacillati</taxon>
        <taxon>Actinomycetota</taxon>
        <taxon>Actinomycetes</taxon>
        <taxon>Micrococcales</taxon>
        <taxon>Cellulomonadaceae</taxon>
        <taxon>Cellulomonas</taxon>
    </lineage>
</organism>
<protein>
    <submittedName>
        <fullName evidence="1">Uncharacterized protein</fullName>
    </submittedName>
</protein>
<reference evidence="1 2" key="1">
    <citation type="submission" date="2013-08" db="EMBL/GenBank/DDBJ databases">
        <title>Genome sequencing of Cellulomonas bogoriensis 69B4.</title>
        <authorList>
            <person name="Chen F."/>
            <person name="Li Y."/>
            <person name="Wang G."/>
        </authorList>
    </citation>
    <scope>NUCLEOTIDE SEQUENCE [LARGE SCALE GENOMIC DNA]</scope>
    <source>
        <strain evidence="1 2">69B4</strain>
    </source>
</reference>
<proteinExistence type="predicted"/>
<dbReference type="OrthoDB" id="3260805at2"/>
<accession>A0A0A0C4P7</accession>
<gene>
    <name evidence="1" type="ORF">N869_15085</name>
</gene>
<dbReference type="AlphaFoldDB" id="A0A0A0C4P7"/>
<evidence type="ECO:0000313" key="2">
    <source>
        <dbReference type="Proteomes" id="UP000054314"/>
    </source>
</evidence>
<name>A0A0A0C4P7_9CELL</name>
<dbReference type="EMBL" id="AXCZ01000006">
    <property type="protein sequence ID" value="KGM14319.1"/>
    <property type="molecule type" value="Genomic_DNA"/>
</dbReference>
<keyword evidence="2" id="KW-1185">Reference proteome</keyword>
<sequence length="171" mass="18088">MGLFGRGRRVPDDVRSALPTSRGDRVLAEAELVDGWAVATGEGLHVLGTVEDADAVVSHPWHEVDGARLDAESGELTVTWVDGTAPTTVRLKDHRALTFPRVVRDRVQSSVVHREAVQVAGTTVRVALRRGPGGGLFTQVIGPGTVDLTDPVTASAIEEAESRVREAAGLA</sequence>
<dbReference type="RefSeq" id="WP_035056810.1">
    <property type="nucleotide sequence ID" value="NZ_AXCZ01000006.1"/>
</dbReference>
<evidence type="ECO:0000313" key="1">
    <source>
        <dbReference type="EMBL" id="KGM14319.1"/>
    </source>
</evidence>